<feature type="compositionally biased region" description="Low complexity" evidence="1">
    <location>
        <begin position="63"/>
        <end position="76"/>
    </location>
</feature>
<sequence>MSSLRFLPTRRRWLLVVLGLVVAVGLAVTWAVAGRGGQAPVSTQAMSTSVPTDPTALFGSGCDALPDSPSDPASPSGMRGRPVREVVERHPQLTTLRDAVKKAGMLDSFDGRTGLTMLLPTDAAFDKVPGWQLKLALSNKSMLTDILTYHVIEKPLNPKQLNLDGPFTTVEGSELRVRGFGEKLRLGAQNAHVTCGNIPTKNATIYFVDTVLLPT</sequence>
<dbReference type="Gene3D" id="2.30.180.10">
    <property type="entry name" value="FAS1 domain"/>
    <property type="match status" value="1"/>
</dbReference>
<evidence type="ECO:0000313" key="4">
    <source>
        <dbReference type="Proteomes" id="UP001501676"/>
    </source>
</evidence>
<keyword evidence="4" id="KW-1185">Reference proteome</keyword>
<dbReference type="InterPro" id="IPR050904">
    <property type="entry name" value="Adhesion/Biosynth-related"/>
</dbReference>
<proteinExistence type="predicted"/>
<evidence type="ECO:0000313" key="3">
    <source>
        <dbReference type="EMBL" id="GAA3389975.1"/>
    </source>
</evidence>
<feature type="domain" description="FAS1" evidence="2">
    <location>
        <begin position="80"/>
        <end position="212"/>
    </location>
</feature>
<dbReference type="Pfam" id="PF02469">
    <property type="entry name" value="Fasciclin"/>
    <property type="match status" value="1"/>
</dbReference>
<evidence type="ECO:0000259" key="2">
    <source>
        <dbReference type="PROSITE" id="PS50213"/>
    </source>
</evidence>
<dbReference type="RefSeq" id="WP_345729887.1">
    <property type="nucleotide sequence ID" value="NZ_BAAAYN010000026.1"/>
</dbReference>
<dbReference type="PROSITE" id="PS50213">
    <property type="entry name" value="FAS1"/>
    <property type="match status" value="1"/>
</dbReference>
<dbReference type="InterPro" id="IPR036378">
    <property type="entry name" value="FAS1_dom_sf"/>
</dbReference>
<dbReference type="InterPro" id="IPR000782">
    <property type="entry name" value="FAS1_domain"/>
</dbReference>
<dbReference type="PANTHER" id="PTHR10900">
    <property type="entry name" value="PERIOSTIN-RELATED"/>
    <property type="match status" value="1"/>
</dbReference>
<evidence type="ECO:0000256" key="1">
    <source>
        <dbReference type="SAM" id="MobiDB-lite"/>
    </source>
</evidence>
<dbReference type="Proteomes" id="UP001501676">
    <property type="component" value="Unassembled WGS sequence"/>
</dbReference>
<dbReference type="PANTHER" id="PTHR10900:SF77">
    <property type="entry name" value="FI19380P1"/>
    <property type="match status" value="1"/>
</dbReference>
<organism evidence="3 4">
    <name type="scientific">Cryptosporangium minutisporangium</name>
    <dbReference type="NCBI Taxonomy" id="113569"/>
    <lineage>
        <taxon>Bacteria</taxon>
        <taxon>Bacillati</taxon>
        <taxon>Actinomycetota</taxon>
        <taxon>Actinomycetes</taxon>
        <taxon>Cryptosporangiales</taxon>
        <taxon>Cryptosporangiaceae</taxon>
        <taxon>Cryptosporangium</taxon>
    </lineage>
</organism>
<dbReference type="SMART" id="SM00554">
    <property type="entry name" value="FAS1"/>
    <property type="match status" value="1"/>
</dbReference>
<dbReference type="SUPFAM" id="SSF82153">
    <property type="entry name" value="FAS1 domain"/>
    <property type="match status" value="1"/>
</dbReference>
<feature type="region of interest" description="Disordered" evidence="1">
    <location>
        <begin position="61"/>
        <end position="82"/>
    </location>
</feature>
<accession>A0ABP6T188</accession>
<gene>
    <name evidence="3" type="ORF">GCM10020369_42220</name>
</gene>
<protein>
    <submittedName>
        <fullName evidence="3">Fasciclin domain-containing protein</fullName>
    </submittedName>
</protein>
<comment type="caution">
    <text evidence="3">The sequence shown here is derived from an EMBL/GenBank/DDBJ whole genome shotgun (WGS) entry which is preliminary data.</text>
</comment>
<dbReference type="EMBL" id="BAAAYN010000026">
    <property type="protein sequence ID" value="GAA3389975.1"/>
    <property type="molecule type" value="Genomic_DNA"/>
</dbReference>
<name>A0ABP6T188_9ACTN</name>
<reference evidence="4" key="1">
    <citation type="journal article" date="2019" name="Int. J. Syst. Evol. Microbiol.">
        <title>The Global Catalogue of Microorganisms (GCM) 10K type strain sequencing project: providing services to taxonomists for standard genome sequencing and annotation.</title>
        <authorList>
            <consortium name="The Broad Institute Genomics Platform"/>
            <consortium name="The Broad Institute Genome Sequencing Center for Infectious Disease"/>
            <person name="Wu L."/>
            <person name="Ma J."/>
        </authorList>
    </citation>
    <scope>NUCLEOTIDE SEQUENCE [LARGE SCALE GENOMIC DNA]</scope>
    <source>
        <strain evidence="4">JCM 9458</strain>
    </source>
</reference>